<dbReference type="NCBIfam" id="TIGR04294">
    <property type="entry name" value="pre_pil_HX9DG"/>
    <property type="match status" value="1"/>
</dbReference>
<sequence length="288" mass="31402">MSCTNNMKQIGIGLHNHHDTYGKFPPGMLTQDPYLPGAATPTRTWNNHGVFWSTFLLPYVEQNTLFDLLSEHLNNFDRQTPFQWWSHPSGNLASNLVPGYMCPSDTSGDYFPGFPEWKHGKSNYVAVAASGYSGQDLGDADRDTPTRAVPIPGYTLSGYNAKYNGCFWHNSKTNFASITDGSSNTFLIAERDGLAIPNGRNASHWMGPDNATFLNQGMTGIDADPTYRLNVTPTGIDLNQWDTPGSLHTGGANFLLGDGSVHFISDTIDGLTYEALGSRNGGEVANLP</sequence>
<dbReference type="InterPro" id="IPR011453">
    <property type="entry name" value="DUF1559"/>
</dbReference>
<protein>
    <recommendedName>
        <fullName evidence="1">DUF1559 domain-containing protein</fullName>
    </recommendedName>
</protein>
<dbReference type="Proteomes" id="UP000004358">
    <property type="component" value="Unassembled WGS sequence"/>
</dbReference>
<evidence type="ECO:0000313" key="3">
    <source>
        <dbReference type="Proteomes" id="UP000004358"/>
    </source>
</evidence>
<dbReference type="AlphaFoldDB" id="A3ZZ22"/>
<feature type="domain" description="DUF1559" evidence="1">
    <location>
        <begin position="1"/>
        <end position="269"/>
    </location>
</feature>
<dbReference type="PANTHER" id="PTHR30093">
    <property type="entry name" value="GENERAL SECRETION PATHWAY PROTEIN G"/>
    <property type="match status" value="1"/>
</dbReference>
<comment type="caution">
    <text evidence="2">The sequence shown here is derived from an EMBL/GenBank/DDBJ whole genome shotgun (WGS) entry which is preliminary data.</text>
</comment>
<name>A3ZZ22_9BACT</name>
<dbReference type="InterPro" id="IPR027558">
    <property type="entry name" value="Pre_pil_HX9DG_C"/>
</dbReference>
<evidence type="ECO:0000259" key="1">
    <source>
        <dbReference type="Pfam" id="PF07596"/>
    </source>
</evidence>
<gene>
    <name evidence="2" type="ORF">DSM3645_15755</name>
</gene>
<evidence type="ECO:0000313" key="2">
    <source>
        <dbReference type="EMBL" id="EAQ78246.1"/>
    </source>
</evidence>
<dbReference type="EMBL" id="AANZ01000023">
    <property type="protein sequence ID" value="EAQ78246.1"/>
    <property type="molecule type" value="Genomic_DNA"/>
</dbReference>
<dbReference type="eggNOG" id="COG4968">
    <property type="taxonomic scope" value="Bacteria"/>
</dbReference>
<organism evidence="2 3">
    <name type="scientific">Blastopirellula marina DSM 3645</name>
    <dbReference type="NCBI Taxonomy" id="314230"/>
    <lineage>
        <taxon>Bacteria</taxon>
        <taxon>Pseudomonadati</taxon>
        <taxon>Planctomycetota</taxon>
        <taxon>Planctomycetia</taxon>
        <taxon>Pirellulales</taxon>
        <taxon>Pirellulaceae</taxon>
        <taxon>Blastopirellula</taxon>
    </lineage>
</organism>
<proteinExistence type="predicted"/>
<reference evidence="2 3" key="1">
    <citation type="submission" date="2006-02" db="EMBL/GenBank/DDBJ databases">
        <authorList>
            <person name="Amann R."/>
            <person name="Ferriera S."/>
            <person name="Johnson J."/>
            <person name="Kravitz S."/>
            <person name="Halpern A."/>
            <person name="Remington K."/>
            <person name="Beeson K."/>
            <person name="Tran B."/>
            <person name="Rogers Y.-H."/>
            <person name="Friedman R."/>
            <person name="Venter J.C."/>
        </authorList>
    </citation>
    <scope>NUCLEOTIDE SEQUENCE [LARGE SCALE GENOMIC DNA]</scope>
    <source>
        <strain evidence="2 3">DSM 3645</strain>
    </source>
</reference>
<dbReference type="PANTHER" id="PTHR30093:SF2">
    <property type="entry name" value="TYPE II SECRETION SYSTEM PROTEIN H"/>
    <property type="match status" value="1"/>
</dbReference>
<dbReference type="Pfam" id="PF07596">
    <property type="entry name" value="SBP_bac_10"/>
    <property type="match status" value="1"/>
</dbReference>
<accession>A3ZZ22</accession>
<dbReference type="HOGENOM" id="CLU_041661_0_0_0"/>